<evidence type="ECO:0000313" key="6">
    <source>
        <dbReference type="EMBL" id="RAS57089.1"/>
    </source>
</evidence>
<feature type="domain" description="ABC transporter" evidence="5">
    <location>
        <begin position="6"/>
        <end position="235"/>
    </location>
</feature>
<evidence type="ECO:0000259" key="5">
    <source>
        <dbReference type="PROSITE" id="PS50893"/>
    </source>
</evidence>
<organism evidence="6 7">
    <name type="scientific">Vibrio diazotrophicus</name>
    <dbReference type="NCBI Taxonomy" id="685"/>
    <lineage>
        <taxon>Bacteria</taxon>
        <taxon>Pseudomonadati</taxon>
        <taxon>Pseudomonadota</taxon>
        <taxon>Gammaproteobacteria</taxon>
        <taxon>Vibrionales</taxon>
        <taxon>Vibrionaceae</taxon>
        <taxon>Vibrio</taxon>
    </lineage>
</organism>
<sequence>MTISAIDAKSLTQKFGNHIAVNNLTLNVSQGEVFGFLGHNGAGKTSTIHMLTTLVKPSSGKAHIFGESVTANAGEVKKLIGYVPENVRLYDSLTTRENLRFFAGLSGIESPDDHVNNAMAIVGISELANKRVGQFSKGMRQRVGLAQAIVHQPKLLFLDEPASGLDPMGIKMLRGLIEKLNQDLGITIFMNTHLISEVSKTCSSIGVLNKGQMIFKGEVSEVKALLGEENAVEDLYLDIQKRSEEVM</sequence>
<evidence type="ECO:0000256" key="3">
    <source>
        <dbReference type="ARBA" id="ARBA00022741"/>
    </source>
</evidence>
<dbReference type="EMBL" id="QLTR01000038">
    <property type="protein sequence ID" value="RAS57089.1"/>
    <property type="molecule type" value="Genomic_DNA"/>
</dbReference>
<dbReference type="GO" id="GO:0005524">
    <property type="term" value="F:ATP binding"/>
    <property type="evidence" value="ECO:0007669"/>
    <property type="project" value="UniProtKB-KW"/>
</dbReference>
<dbReference type="InterPro" id="IPR003593">
    <property type="entry name" value="AAA+_ATPase"/>
</dbReference>
<dbReference type="GO" id="GO:0016887">
    <property type="term" value="F:ATP hydrolysis activity"/>
    <property type="evidence" value="ECO:0007669"/>
    <property type="project" value="InterPro"/>
</dbReference>
<dbReference type="InterPro" id="IPR017871">
    <property type="entry name" value="ABC_transporter-like_CS"/>
</dbReference>
<dbReference type="PANTHER" id="PTHR43335:SF4">
    <property type="entry name" value="ABC TRANSPORTER, ATP-BINDING PROTEIN"/>
    <property type="match status" value="1"/>
</dbReference>
<dbReference type="Proteomes" id="UP000248729">
    <property type="component" value="Unassembled WGS sequence"/>
</dbReference>
<reference evidence="6 7" key="1">
    <citation type="submission" date="2018-06" db="EMBL/GenBank/DDBJ databases">
        <title>Freshwater and sediment microbial communities from various areas in North America, analyzing microbe dynamics in response to fracking.</title>
        <authorList>
            <person name="Lamendella R."/>
        </authorList>
    </citation>
    <scope>NUCLEOTIDE SEQUENCE [LARGE SCALE GENOMIC DNA]</scope>
    <source>
        <strain evidence="6 7">99A</strain>
    </source>
</reference>
<accession>A0A329EB28</accession>
<dbReference type="InterPro" id="IPR003439">
    <property type="entry name" value="ABC_transporter-like_ATP-bd"/>
</dbReference>
<comment type="caution">
    <text evidence="6">The sequence shown here is derived from an EMBL/GenBank/DDBJ whole genome shotgun (WGS) entry which is preliminary data.</text>
</comment>
<evidence type="ECO:0000256" key="4">
    <source>
        <dbReference type="ARBA" id="ARBA00022840"/>
    </source>
</evidence>
<protein>
    <submittedName>
        <fullName evidence="6">ABC-2 type transport system ATP-binding protein</fullName>
    </submittedName>
</protein>
<keyword evidence="2" id="KW-0813">Transport</keyword>
<gene>
    <name evidence="6" type="ORF">DET48_13824</name>
</gene>
<name>A0A329EB28_VIBDI</name>
<dbReference type="Pfam" id="PF00005">
    <property type="entry name" value="ABC_tran"/>
    <property type="match status" value="1"/>
</dbReference>
<evidence type="ECO:0000313" key="7">
    <source>
        <dbReference type="Proteomes" id="UP000248729"/>
    </source>
</evidence>
<evidence type="ECO:0000256" key="1">
    <source>
        <dbReference type="ARBA" id="ARBA00005417"/>
    </source>
</evidence>
<evidence type="ECO:0000256" key="2">
    <source>
        <dbReference type="ARBA" id="ARBA00022448"/>
    </source>
</evidence>
<dbReference type="AlphaFoldDB" id="A0A329EB28"/>
<proteinExistence type="inferred from homology"/>
<dbReference type="CDD" id="cd03230">
    <property type="entry name" value="ABC_DR_subfamily_A"/>
    <property type="match status" value="1"/>
</dbReference>
<comment type="similarity">
    <text evidence="1">Belongs to the ABC transporter superfamily.</text>
</comment>
<dbReference type="InterPro" id="IPR027417">
    <property type="entry name" value="P-loop_NTPase"/>
</dbReference>
<dbReference type="SMART" id="SM00382">
    <property type="entry name" value="AAA"/>
    <property type="match status" value="1"/>
</dbReference>
<dbReference type="PROSITE" id="PS50893">
    <property type="entry name" value="ABC_TRANSPORTER_2"/>
    <property type="match status" value="1"/>
</dbReference>
<keyword evidence="3" id="KW-0547">Nucleotide-binding</keyword>
<dbReference type="Gene3D" id="3.40.50.300">
    <property type="entry name" value="P-loop containing nucleotide triphosphate hydrolases"/>
    <property type="match status" value="1"/>
</dbReference>
<dbReference type="RefSeq" id="WP_112404678.1">
    <property type="nucleotide sequence ID" value="NZ_QLTR01000038.1"/>
</dbReference>
<keyword evidence="4 6" id="KW-0067">ATP-binding</keyword>
<dbReference type="PROSITE" id="PS00211">
    <property type="entry name" value="ABC_TRANSPORTER_1"/>
    <property type="match status" value="1"/>
</dbReference>
<dbReference type="PANTHER" id="PTHR43335">
    <property type="entry name" value="ABC TRANSPORTER, ATP-BINDING PROTEIN"/>
    <property type="match status" value="1"/>
</dbReference>
<dbReference type="SUPFAM" id="SSF52540">
    <property type="entry name" value="P-loop containing nucleoside triphosphate hydrolases"/>
    <property type="match status" value="1"/>
</dbReference>